<feature type="domain" description="RNA polymerase sigma-70 region 2" evidence="6">
    <location>
        <begin position="15"/>
        <end position="76"/>
    </location>
</feature>
<evidence type="ECO:0000259" key="7">
    <source>
        <dbReference type="Pfam" id="PF08281"/>
    </source>
</evidence>
<dbReference type="Gene3D" id="1.10.1740.10">
    <property type="match status" value="1"/>
</dbReference>
<evidence type="ECO:0000256" key="3">
    <source>
        <dbReference type="ARBA" id="ARBA00023082"/>
    </source>
</evidence>
<keyword evidence="2" id="KW-0805">Transcription regulation</keyword>
<dbReference type="InterPro" id="IPR036388">
    <property type="entry name" value="WH-like_DNA-bd_sf"/>
</dbReference>
<evidence type="ECO:0000256" key="4">
    <source>
        <dbReference type="ARBA" id="ARBA00023125"/>
    </source>
</evidence>
<dbReference type="STRING" id="1123357.SAMN02745244_00904"/>
<proteinExistence type="inferred from homology"/>
<dbReference type="SUPFAM" id="SSF88946">
    <property type="entry name" value="Sigma2 domain of RNA polymerase sigma factors"/>
    <property type="match status" value="1"/>
</dbReference>
<dbReference type="InterPro" id="IPR013324">
    <property type="entry name" value="RNA_pol_sigma_r3/r4-like"/>
</dbReference>
<evidence type="ECO:0000256" key="2">
    <source>
        <dbReference type="ARBA" id="ARBA00023015"/>
    </source>
</evidence>
<dbReference type="EMBL" id="FQZG01000012">
    <property type="protein sequence ID" value="SHI71411.1"/>
    <property type="molecule type" value="Genomic_DNA"/>
</dbReference>
<dbReference type="AlphaFoldDB" id="A0A1M6DED7"/>
<dbReference type="InterPro" id="IPR014284">
    <property type="entry name" value="RNA_pol_sigma-70_dom"/>
</dbReference>
<keyword evidence="4" id="KW-0238">DNA-binding</keyword>
<accession>A0A1M6DED7</accession>
<evidence type="ECO:0000313" key="8">
    <source>
        <dbReference type="EMBL" id="SHI71411.1"/>
    </source>
</evidence>
<protein>
    <submittedName>
        <fullName evidence="8">RNA polymerase sigma-70 factor, ECF subfamily</fullName>
    </submittedName>
</protein>
<dbReference type="SUPFAM" id="SSF88659">
    <property type="entry name" value="Sigma3 and sigma4 domains of RNA polymerase sigma factors"/>
    <property type="match status" value="1"/>
</dbReference>
<name>A0A1M6DED7_9ACTN</name>
<keyword evidence="5" id="KW-0804">Transcription</keyword>
<dbReference type="GO" id="GO:0003677">
    <property type="term" value="F:DNA binding"/>
    <property type="evidence" value="ECO:0007669"/>
    <property type="project" value="UniProtKB-KW"/>
</dbReference>
<dbReference type="GO" id="GO:0006352">
    <property type="term" value="P:DNA-templated transcription initiation"/>
    <property type="evidence" value="ECO:0007669"/>
    <property type="project" value="InterPro"/>
</dbReference>
<dbReference type="InterPro" id="IPR039425">
    <property type="entry name" value="RNA_pol_sigma-70-like"/>
</dbReference>
<dbReference type="CDD" id="cd06171">
    <property type="entry name" value="Sigma70_r4"/>
    <property type="match status" value="1"/>
</dbReference>
<sequence length="163" mass="18528">MDEDQFDRFYAASFGRVVGAIYAMCGNLTEAQDCVQEAFIRAWDHRRKLDLANSPEAWVRTTAYRLAVSRWRKARRAFRQPDRALEHARDLEPTPDRIVLEAALAKLPEDQRRAIVLYHLCDLSIAQVAEEVGSPTGTVKARLSRGRATLAQLLNPEVEVRHA</sequence>
<reference evidence="8 9" key="1">
    <citation type="submission" date="2016-11" db="EMBL/GenBank/DDBJ databases">
        <authorList>
            <person name="Jaros S."/>
            <person name="Januszkiewicz K."/>
            <person name="Wedrychowicz H."/>
        </authorList>
    </citation>
    <scope>NUCLEOTIDE SEQUENCE [LARGE SCALE GENOMIC DNA]</scope>
    <source>
        <strain evidence="8 9">DSM 12906</strain>
    </source>
</reference>
<evidence type="ECO:0000256" key="1">
    <source>
        <dbReference type="ARBA" id="ARBA00010641"/>
    </source>
</evidence>
<keyword evidence="9" id="KW-1185">Reference proteome</keyword>
<dbReference type="PANTHER" id="PTHR43133:SF50">
    <property type="entry name" value="ECF RNA POLYMERASE SIGMA FACTOR SIGM"/>
    <property type="match status" value="1"/>
</dbReference>
<dbReference type="OrthoDB" id="3777963at2"/>
<dbReference type="InterPro" id="IPR013325">
    <property type="entry name" value="RNA_pol_sigma_r2"/>
</dbReference>
<dbReference type="Pfam" id="PF04542">
    <property type="entry name" value="Sigma70_r2"/>
    <property type="match status" value="1"/>
</dbReference>
<comment type="similarity">
    <text evidence="1">Belongs to the sigma-70 factor family. ECF subfamily.</text>
</comment>
<dbReference type="RefSeq" id="WP_073186354.1">
    <property type="nucleotide sequence ID" value="NZ_FQZG01000012.1"/>
</dbReference>
<evidence type="ECO:0000256" key="5">
    <source>
        <dbReference type="ARBA" id="ARBA00023163"/>
    </source>
</evidence>
<organism evidence="8 9">
    <name type="scientific">Tessaracoccus bendigoensis DSM 12906</name>
    <dbReference type="NCBI Taxonomy" id="1123357"/>
    <lineage>
        <taxon>Bacteria</taxon>
        <taxon>Bacillati</taxon>
        <taxon>Actinomycetota</taxon>
        <taxon>Actinomycetes</taxon>
        <taxon>Propionibacteriales</taxon>
        <taxon>Propionibacteriaceae</taxon>
        <taxon>Tessaracoccus</taxon>
    </lineage>
</organism>
<dbReference type="InterPro" id="IPR013249">
    <property type="entry name" value="RNA_pol_sigma70_r4_t2"/>
</dbReference>
<dbReference type="InterPro" id="IPR007627">
    <property type="entry name" value="RNA_pol_sigma70_r2"/>
</dbReference>
<dbReference type="Proteomes" id="UP000184512">
    <property type="component" value="Unassembled WGS sequence"/>
</dbReference>
<dbReference type="GO" id="GO:0016987">
    <property type="term" value="F:sigma factor activity"/>
    <property type="evidence" value="ECO:0007669"/>
    <property type="project" value="UniProtKB-KW"/>
</dbReference>
<gene>
    <name evidence="8" type="ORF">SAMN02745244_00904</name>
</gene>
<evidence type="ECO:0000259" key="6">
    <source>
        <dbReference type="Pfam" id="PF04542"/>
    </source>
</evidence>
<dbReference type="Pfam" id="PF08281">
    <property type="entry name" value="Sigma70_r4_2"/>
    <property type="match status" value="1"/>
</dbReference>
<dbReference type="PANTHER" id="PTHR43133">
    <property type="entry name" value="RNA POLYMERASE ECF-TYPE SIGMA FACTO"/>
    <property type="match status" value="1"/>
</dbReference>
<dbReference type="NCBIfam" id="TIGR02937">
    <property type="entry name" value="sigma70-ECF"/>
    <property type="match status" value="1"/>
</dbReference>
<feature type="domain" description="RNA polymerase sigma factor 70 region 4 type 2" evidence="7">
    <location>
        <begin position="100"/>
        <end position="150"/>
    </location>
</feature>
<keyword evidence="3" id="KW-0731">Sigma factor</keyword>
<dbReference type="Gene3D" id="1.10.10.10">
    <property type="entry name" value="Winged helix-like DNA-binding domain superfamily/Winged helix DNA-binding domain"/>
    <property type="match status" value="1"/>
</dbReference>
<evidence type="ECO:0000313" key="9">
    <source>
        <dbReference type="Proteomes" id="UP000184512"/>
    </source>
</evidence>